<keyword evidence="4" id="KW-1185">Reference proteome</keyword>
<protein>
    <submittedName>
        <fullName evidence="3">S9 family peptidase</fullName>
    </submittedName>
</protein>
<dbReference type="PANTHER" id="PTHR42776:SF27">
    <property type="entry name" value="DIPEPTIDYL PEPTIDASE FAMILY MEMBER 6"/>
    <property type="match status" value="1"/>
</dbReference>
<sequence length="937" mass="108793">MYLYQKLFLLGLLFFVSSKEVFAQKKIIDHTVYNEWKSLRNQEVSAKGNFVSYEINPHRGDGKLVLFDVKNNNYKEFNKGSKAQFSFNEEVLTYVVDPGFDTTRYMKLNDVKKENRTKDTLGIYFIQKDSLVFVPELIDYAIPEKGNYLAFLIEEEDVEKEEKSGFFGLFKKEVEVNNEGNTLYVIDLVSGKKEYFNNVTDFHFNKNGTHLFIVKGKKENGELVSTISLYDLKSEKGKKLVTNFTEIADYTFSDKGNEFAFMASTDSSKEIRLFDIYQWNVNKDVPNIVVPKDSSYLPEGLTPAPKGSIYFSLDESKLFFGLREMPEEEAEDTLLKSEKAVLDVWHYKNNRLQPQQLKELRRDQNRSFRSVYDLNKNSFAQLDSDTLNIRLLDQGNSNYALGYSNEQYAYANNWRFPWPNDYYRVNIENGEKELIKSKIPYSIGLNPEGSIFTYFNSEEGNFYSFNLETKVETCMTCNLQDSTINWKSDINGMPFNAGPEGSPGYLSDNEIILYSEYHIWTYDYVTSTLKPITKKEENLSNMVYRLRKMNYDSTFISFDESYIIGVDQDSKDEFVYSYVDDRLSPHLVKWFETDHKITSIIKAEESDVLTFRQMSTIDYPEIYLTNTKFENPLKISETNPQQSEYNWATVEQVEWESYNGEKLDGLLYKPEDFDSTKSYPLLVYFYEMYSDKKNYHYIPKPTASIIFATEYASAGYLVFIPDIRYEEGHPAKSAYNSIMSGTDKILELYPNVDSTRMGLQGQSWGGYQTAQLITMTDRYAAAMAGAPVSNMFSAYGGIRWGSGYNRAFQYEHTQSRIGKTIWEAPELYIENSPLFGIPNIETPLLIMHNDNDGAVPWYQGIEMFTGMKRLNKPVWMLNYNGDQHNLMDNANRMDLSIRMRQFFDYFLQGKPAPKWLIDGVPAVDKGKNYGLENYENR</sequence>
<accession>A0A3E1F1L5</accession>
<evidence type="ECO:0000259" key="2">
    <source>
        <dbReference type="Pfam" id="PF00326"/>
    </source>
</evidence>
<dbReference type="OrthoDB" id="9812921at2"/>
<evidence type="ECO:0000313" key="4">
    <source>
        <dbReference type="Proteomes" id="UP000257127"/>
    </source>
</evidence>
<feature type="domain" description="Peptidase S9 prolyl oligopeptidase catalytic" evidence="2">
    <location>
        <begin position="731"/>
        <end position="908"/>
    </location>
</feature>
<dbReference type="InterPro" id="IPR001375">
    <property type="entry name" value="Peptidase_S9_cat"/>
</dbReference>
<dbReference type="EMBL" id="QURB01000001">
    <property type="protein sequence ID" value="RFC55700.1"/>
    <property type="molecule type" value="Genomic_DNA"/>
</dbReference>
<dbReference type="InterPro" id="IPR029058">
    <property type="entry name" value="AB_hydrolase_fold"/>
</dbReference>
<dbReference type="Pfam" id="PF00326">
    <property type="entry name" value="Peptidase_S9"/>
    <property type="match status" value="1"/>
</dbReference>
<dbReference type="GO" id="GO:0006508">
    <property type="term" value="P:proteolysis"/>
    <property type="evidence" value="ECO:0007669"/>
    <property type="project" value="InterPro"/>
</dbReference>
<dbReference type="AlphaFoldDB" id="A0A3E1F1L5"/>
<comment type="caution">
    <text evidence="3">The sequence shown here is derived from an EMBL/GenBank/DDBJ whole genome shotgun (WGS) entry which is preliminary data.</text>
</comment>
<dbReference type="SUPFAM" id="SSF82171">
    <property type="entry name" value="DPP6 N-terminal domain-like"/>
    <property type="match status" value="1"/>
</dbReference>
<gene>
    <name evidence="3" type="ORF">DXU93_01840</name>
</gene>
<proteinExistence type="predicted"/>
<dbReference type="RefSeq" id="WP_116879535.1">
    <property type="nucleotide sequence ID" value="NZ_QURB01000001.1"/>
</dbReference>
<dbReference type="GO" id="GO:0004252">
    <property type="term" value="F:serine-type endopeptidase activity"/>
    <property type="evidence" value="ECO:0007669"/>
    <property type="project" value="TreeGrafter"/>
</dbReference>
<dbReference type="SUPFAM" id="SSF53474">
    <property type="entry name" value="alpha/beta-Hydrolases"/>
    <property type="match status" value="1"/>
</dbReference>
<dbReference type="Proteomes" id="UP000257127">
    <property type="component" value="Unassembled WGS sequence"/>
</dbReference>
<reference evidence="3 4" key="1">
    <citation type="submission" date="2018-08" db="EMBL/GenBank/DDBJ databases">
        <title>The draft genome squence of Brumimicrobium sp. N62.</title>
        <authorList>
            <person name="Du Z.-J."/>
            <person name="Luo H.-R."/>
        </authorList>
    </citation>
    <scope>NUCLEOTIDE SEQUENCE [LARGE SCALE GENOMIC DNA]</scope>
    <source>
        <strain evidence="3 4">N62</strain>
    </source>
</reference>
<dbReference type="Gene3D" id="3.40.50.1820">
    <property type="entry name" value="alpha/beta hydrolase"/>
    <property type="match status" value="1"/>
</dbReference>
<evidence type="ECO:0000256" key="1">
    <source>
        <dbReference type="ARBA" id="ARBA00022801"/>
    </source>
</evidence>
<name>A0A3E1F1L5_9FLAO</name>
<organism evidence="3 4">
    <name type="scientific">Brumimicrobium aurantiacum</name>
    <dbReference type="NCBI Taxonomy" id="1737063"/>
    <lineage>
        <taxon>Bacteria</taxon>
        <taxon>Pseudomonadati</taxon>
        <taxon>Bacteroidota</taxon>
        <taxon>Flavobacteriia</taxon>
        <taxon>Flavobacteriales</taxon>
        <taxon>Crocinitomicaceae</taxon>
        <taxon>Brumimicrobium</taxon>
    </lineage>
</organism>
<keyword evidence="1" id="KW-0378">Hydrolase</keyword>
<evidence type="ECO:0000313" key="3">
    <source>
        <dbReference type="EMBL" id="RFC55700.1"/>
    </source>
</evidence>
<dbReference type="PANTHER" id="PTHR42776">
    <property type="entry name" value="SERINE PEPTIDASE S9 FAMILY MEMBER"/>
    <property type="match status" value="1"/>
</dbReference>